<name>A0A644WQQ7_9ZZZZ</name>
<evidence type="ECO:0000256" key="1">
    <source>
        <dbReference type="SAM" id="MobiDB-lite"/>
    </source>
</evidence>
<feature type="compositionally biased region" description="Basic and acidic residues" evidence="1">
    <location>
        <begin position="130"/>
        <end position="140"/>
    </location>
</feature>
<proteinExistence type="predicted"/>
<accession>A0A644WQQ7</accession>
<gene>
    <name evidence="2" type="ORF">SDC9_52324</name>
</gene>
<dbReference type="AlphaFoldDB" id="A0A644WQQ7"/>
<feature type="compositionally biased region" description="Basic and acidic residues" evidence="1">
    <location>
        <begin position="188"/>
        <end position="200"/>
    </location>
</feature>
<comment type="caution">
    <text evidence="2">The sequence shown here is derived from an EMBL/GenBank/DDBJ whole genome shotgun (WGS) entry which is preliminary data.</text>
</comment>
<reference evidence="2" key="1">
    <citation type="submission" date="2019-08" db="EMBL/GenBank/DDBJ databases">
        <authorList>
            <person name="Kucharzyk K."/>
            <person name="Murdoch R.W."/>
            <person name="Higgins S."/>
            <person name="Loffler F."/>
        </authorList>
    </citation>
    <scope>NUCLEOTIDE SEQUENCE</scope>
</reference>
<evidence type="ECO:0000313" key="2">
    <source>
        <dbReference type="EMBL" id="MPM06029.1"/>
    </source>
</evidence>
<sequence length="371" mass="42897">MNNKNYRVMKFFEPVNKKDIARGYVRLDIRGIKGNVIVSVENLGDAKTTSEVYLYKDKTNKIKLGDINNKKGMLKKILTFGSNNAIEDYNTCAIVKNGKIALYSNLFNTTSIDSINKLDAGEEEVTIVPDSKEQDKKEVSHVPSEVVKQPEKEEPKLAPPAQDVPRRIEKIVTVEERHDEEENIEEIQESKKQEIDDDVAKSSQEFSQEDENSVKSESIRHKNKFNESLYNALKDYKRTEPLSVKIKNFSWWYIPYDEMGIKNGFLPYYNQIVSSYYPYPMSNRVTTCNSLMKKYGHYIFGIYEDNDDIIKFIYGVPGEFTKEEQPYKGITGFKNWSYSNKDNNTEHGYWLAFVNPRTGESTDPPQIVLTK</sequence>
<dbReference type="EMBL" id="VSSQ01001189">
    <property type="protein sequence ID" value="MPM06029.1"/>
    <property type="molecule type" value="Genomic_DNA"/>
</dbReference>
<feature type="region of interest" description="Disordered" evidence="1">
    <location>
        <begin position="174"/>
        <end position="219"/>
    </location>
</feature>
<organism evidence="2">
    <name type="scientific">bioreactor metagenome</name>
    <dbReference type="NCBI Taxonomy" id="1076179"/>
    <lineage>
        <taxon>unclassified sequences</taxon>
        <taxon>metagenomes</taxon>
        <taxon>ecological metagenomes</taxon>
    </lineage>
</organism>
<feature type="compositionally biased region" description="Acidic residues" evidence="1">
    <location>
        <begin position="178"/>
        <end position="187"/>
    </location>
</feature>
<protein>
    <submittedName>
        <fullName evidence="2">Uncharacterized protein</fullName>
    </submittedName>
</protein>
<feature type="region of interest" description="Disordered" evidence="1">
    <location>
        <begin position="126"/>
        <end position="162"/>
    </location>
</feature>